<dbReference type="GeneID" id="81628927"/>
<reference evidence="1" key="1">
    <citation type="submission" date="2022-12" db="EMBL/GenBank/DDBJ databases">
        <authorList>
            <person name="Petersen C."/>
        </authorList>
    </citation>
    <scope>NUCLEOTIDE SEQUENCE</scope>
    <source>
        <strain evidence="1">IBT 30728</strain>
    </source>
</reference>
<proteinExistence type="predicted"/>
<keyword evidence="2" id="KW-1185">Reference proteome</keyword>
<dbReference type="RefSeq" id="XP_056786054.1">
    <property type="nucleotide sequence ID" value="XM_056938677.1"/>
</dbReference>
<accession>A0A9X0BJH2</accession>
<protein>
    <submittedName>
        <fullName evidence="1">Uncharacterized protein</fullName>
    </submittedName>
</protein>
<name>A0A9X0BJH2_9EURO</name>
<dbReference type="Proteomes" id="UP001148312">
    <property type="component" value="Unassembled WGS sequence"/>
</dbReference>
<dbReference type="AlphaFoldDB" id="A0A9X0BJH2"/>
<evidence type="ECO:0000313" key="2">
    <source>
        <dbReference type="Proteomes" id="UP001148312"/>
    </source>
</evidence>
<reference evidence="1" key="2">
    <citation type="journal article" date="2023" name="IMA Fungus">
        <title>Comparative genomic study of the Penicillium genus elucidates a diverse pangenome and 15 lateral gene transfer events.</title>
        <authorList>
            <person name="Petersen C."/>
            <person name="Sorensen T."/>
            <person name="Nielsen M.R."/>
            <person name="Sondergaard T.E."/>
            <person name="Sorensen J.L."/>
            <person name="Fitzpatrick D.A."/>
            <person name="Frisvad J.C."/>
            <person name="Nielsen K.L."/>
        </authorList>
    </citation>
    <scope>NUCLEOTIDE SEQUENCE</scope>
    <source>
        <strain evidence="1">IBT 30728</strain>
    </source>
</reference>
<organism evidence="1 2">
    <name type="scientific">Penicillium diatomitis</name>
    <dbReference type="NCBI Taxonomy" id="2819901"/>
    <lineage>
        <taxon>Eukaryota</taxon>
        <taxon>Fungi</taxon>
        <taxon>Dikarya</taxon>
        <taxon>Ascomycota</taxon>
        <taxon>Pezizomycotina</taxon>
        <taxon>Eurotiomycetes</taxon>
        <taxon>Eurotiomycetidae</taxon>
        <taxon>Eurotiales</taxon>
        <taxon>Aspergillaceae</taxon>
        <taxon>Penicillium</taxon>
    </lineage>
</organism>
<dbReference type="EMBL" id="JAPWDQ010000015">
    <property type="protein sequence ID" value="KAJ5469464.1"/>
    <property type="molecule type" value="Genomic_DNA"/>
</dbReference>
<gene>
    <name evidence="1" type="ORF">N7539_009082</name>
</gene>
<sequence>MVTVAPSALSLSIIPAPIVLPPLDWISDTQPLFHPQGQIAVVLRASREPMLPRSESPCGPLYPVRVMALAHCLLLMIKLHHDLEVRRHLATSPAERISATISWLRCLDTPATSGSAPAAATAAAAAAVQAQACRATIQRTQDL</sequence>
<comment type="caution">
    <text evidence="1">The sequence shown here is derived from an EMBL/GenBank/DDBJ whole genome shotgun (WGS) entry which is preliminary data.</text>
</comment>
<evidence type="ECO:0000313" key="1">
    <source>
        <dbReference type="EMBL" id="KAJ5469464.1"/>
    </source>
</evidence>